<dbReference type="InterPro" id="IPR020449">
    <property type="entry name" value="Tscrpt_reg_AraC-type_HTH"/>
</dbReference>
<gene>
    <name evidence="5" type="ORF">DVA86_22515</name>
</gene>
<dbReference type="InterPro" id="IPR011051">
    <property type="entry name" value="RmlC_Cupin_sf"/>
</dbReference>
<reference evidence="5 6" key="1">
    <citation type="submission" date="2018-07" db="EMBL/GenBank/DDBJ databases">
        <title>Draft genome of the type strain Streptomyces armeniacus ATCC 15676.</title>
        <authorList>
            <person name="Labana P."/>
            <person name="Gosse J.T."/>
            <person name="Boddy C.N."/>
        </authorList>
    </citation>
    <scope>NUCLEOTIDE SEQUENCE [LARGE SCALE GENOMIC DNA]</scope>
    <source>
        <strain evidence="5 6">ATCC 15676</strain>
    </source>
</reference>
<dbReference type="AlphaFoldDB" id="A0A345XTN8"/>
<evidence type="ECO:0000313" key="5">
    <source>
        <dbReference type="EMBL" id="AXK35004.1"/>
    </source>
</evidence>
<dbReference type="PANTHER" id="PTHR46796">
    <property type="entry name" value="HTH-TYPE TRANSCRIPTIONAL ACTIVATOR RHAS-RELATED"/>
    <property type="match status" value="1"/>
</dbReference>
<evidence type="ECO:0000313" key="6">
    <source>
        <dbReference type="Proteomes" id="UP000254425"/>
    </source>
</evidence>
<dbReference type="KEGG" id="sarm:DVA86_22515"/>
<dbReference type="Gene3D" id="1.10.10.60">
    <property type="entry name" value="Homeodomain-like"/>
    <property type="match status" value="2"/>
</dbReference>
<dbReference type="PRINTS" id="PR00032">
    <property type="entry name" value="HTHARAC"/>
</dbReference>
<dbReference type="GO" id="GO:0003700">
    <property type="term" value="F:DNA-binding transcription factor activity"/>
    <property type="evidence" value="ECO:0007669"/>
    <property type="project" value="InterPro"/>
</dbReference>
<dbReference type="SMART" id="SM00342">
    <property type="entry name" value="HTH_ARAC"/>
    <property type="match status" value="1"/>
</dbReference>
<dbReference type="Pfam" id="PF02311">
    <property type="entry name" value="AraC_binding"/>
    <property type="match status" value="1"/>
</dbReference>
<proteinExistence type="predicted"/>
<dbReference type="EMBL" id="CP031320">
    <property type="protein sequence ID" value="AXK35004.1"/>
    <property type="molecule type" value="Genomic_DNA"/>
</dbReference>
<dbReference type="InterPro" id="IPR050204">
    <property type="entry name" value="AraC_XylS_family_regulators"/>
</dbReference>
<dbReference type="RefSeq" id="WP_208880868.1">
    <property type="nucleotide sequence ID" value="NZ_CP031320.1"/>
</dbReference>
<dbReference type="GO" id="GO:0043565">
    <property type="term" value="F:sequence-specific DNA binding"/>
    <property type="evidence" value="ECO:0007669"/>
    <property type="project" value="InterPro"/>
</dbReference>
<dbReference type="SUPFAM" id="SSF46689">
    <property type="entry name" value="Homeodomain-like"/>
    <property type="match status" value="1"/>
</dbReference>
<evidence type="ECO:0000256" key="3">
    <source>
        <dbReference type="ARBA" id="ARBA00023163"/>
    </source>
</evidence>
<sequence>MTTELLQFADHAPGRPYHAAFVVQPFRSQASEPHGHADFFEFMAVVSGHGRHLLPDCSQELRAGDVALARPHDRHALQGLAPVGMHFVNVAFPAALWRGFVDLAGFEAAEEWNESAAPPHWRLADRADRTAERAAEIFQRALTRYHPRPAMLDAMRFWTDLAELLGDADGRGTDPGAAGRPAWLTAVCTAMRQEENLRAGVPAMLRLAGVSPAHLSRSMRTHHQTTPTAFVTELRLQRAAELLTATSEPVTAVAQQCGFASQSYFTRCFRTVHGIPPREYRRRAWEAFVPRNSGPAERQS</sequence>
<dbReference type="SUPFAM" id="SSF51182">
    <property type="entry name" value="RmlC-like cupins"/>
    <property type="match status" value="1"/>
</dbReference>
<dbReference type="PANTHER" id="PTHR46796:SF13">
    <property type="entry name" value="HTH-TYPE TRANSCRIPTIONAL ACTIVATOR RHAS"/>
    <property type="match status" value="1"/>
</dbReference>
<name>A0A345XTN8_9ACTN</name>
<keyword evidence="1" id="KW-0805">Transcription regulation</keyword>
<evidence type="ECO:0000259" key="4">
    <source>
        <dbReference type="PROSITE" id="PS01124"/>
    </source>
</evidence>
<keyword evidence="2" id="KW-0238">DNA-binding</keyword>
<organism evidence="5 6">
    <name type="scientific">Streptomyces armeniacus</name>
    <dbReference type="NCBI Taxonomy" id="83291"/>
    <lineage>
        <taxon>Bacteria</taxon>
        <taxon>Bacillati</taxon>
        <taxon>Actinomycetota</taxon>
        <taxon>Actinomycetes</taxon>
        <taxon>Kitasatosporales</taxon>
        <taxon>Streptomycetaceae</taxon>
        <taxon>Streptomyces</taxon>
    </lineage>
</organism>
<dbReference type="PROSITE" id="PS00041">
    <property type="entry name" value="HTH_ARAC_FAMILY_1"/>
    <property type="match status" value="1"/>
</dbReference>
<protein>
    <submittedName>
        <fullName evidence="5">AraC family transcriptional regulator</fullName>
    </submittedName>
</protein>
<dbReference type="Pfam" id="PF12833">
    <property type="entry name" value="HTH_18"/>
    <property type="match status" value="1"/>
</dbReference>
<keyword evidence="6" id="KW-1185">Reference proteome</keyword>
<dbReference type="InterPro" id="IPR018060">
    <property type="entry name" value="HTH_AraC"/>
</dbReference>
<dbReference type="InterPro" id="IPR018062">
    <property type="entry name" value="HTH_AraC-typ_CS"/>
</dbReference>
<accession>A0A345XTN8</accession>
<dbReference type="InterPro" id="IPR014710">
    <property type="entry name" value="RmlC-like_jellyroll"/>
</dbReference>
<dbReference type="InterPro" id="IPR003313">
    <property type="entry name" value="AraC-bd"/>
</dbReference>
<evidence type="ECO:0000256" key="2">
    <source>
        <dbReference type="ARBA" id="ARBA00023125"/>
    </source>
</evidence>
<feature type="domain" description="HTH araC/xylS-type" evidence="4">
    <location>
        <begin position="185"/>
        <end position="283"/>
    </location>
</feature>
<dbReference type="Proteomes" id="UP000254425">
    <property type="component" value="Chromosome"/>
</dbReference>
<dbReference type="InterPro" id="IPR009057">
    <property type="entry name" value="Homeodomain-like_sf"/>
</dbReference>
<dbReference type="Gene3D" id="2.60.120.10">
    <property type="entry name" value="Jelly Rolls"/>
    <property type="match status" value="1"/>
</dbReference>
<dbReference type="PROSITE" id="PS01124">
    <property type="entry name" value="HTH_ARAC_FAMILY_2"/>
    <property type="match status" value="1"/>
</dbReference>
<evidence type="ECO:0000256" key="1">
    <source>
        <dbReference type="ARBA" id="ARBA00023015"/>
    </source>
</evidence>
<keyword evidence="3" id="KW-0804">Transcription</keyword>